<dbReference type="PROSITE" id="PS51420">
    <property type="entry name" value="RHO"/>
    <property type="match status" value="1"/>
</dbReference>
<dbReference type="Gene3D" id="3.30.390.130">
    <property type="match status" value="1"/>
</dbReference>
<keyword evidence="6" id="KW-0472">Membrane</keyword>
<dbReference type="InterPro" id="IPR057051">
    <property type="entry name" value="PARP14_RPM_1"/>
</dbReference>
<dbReference type="GO" id="GO:0012505">
    <property type="term" value="C:endomembrane system"/>
    <property type="evidence" value="ECO:0007669"/>
    <property type="project" value="UniProtKB-SubCell"/>
</dbReference>
<organism evidence="12 13">
    <name type="scientific">Hemibagrus guttatus</name>
    <dbReference type="NCBI Taxonomy" id="175788"/>
    <lineage>
        <taxon>Eukaryota</taxon>
        <taxon>Metazoa</taxon>
        <taxon>Chordata</taxon>
        <taxon>Craniata</taxon>
        <taxon>Vertebrata</taxon>
        <taxon>Euteleostomi</taxon>
        <taxon>Actinopterygii</taxon>
        <taxon>Neopterygii</taxon>
        <taxon>Teleostei</taxon>
        <taxon>Ostariophysi</taxon>
        <taxon>Siluriformes</taxon>
        <taxon>Bagridae</taxon>
        <taxon>Hemibagrus</taxon>
    </lineage>
</organism>
<evidence type="ECO:0000256" key="2">
    <source>
        <dbReference type="ARBA" id="ARBA00010142"/>
    </source>
</evidence>
<keyword evidence="5" id="KW-0342">GTP-binding</keyword>
<feature type="compositionally biased region" description="Basic and acidic residues" evidence="10">
    <location>
        <begin position="1431"/>
        <end position="1446"/>
    </location>
</feature>
<feature type="domain" description="RRM" evidence="11">
    <location>
        <begin position="14"/>
        <end position="96"/>
    </location>
</feature>
<evidence type="ECO:0000256" key="4">
    <source>
        <dbReference type="ARBA" id="ARBA00022741"/>
    </source>
</evidence>
<dbReference type="Pfam" id="PF18102">
    <property type="entry name" value="DTC"/>
    <property type="match status" value="1"/>
</dbReference>
<name>A0AAE0QQF8_9TELE</name>
<dbReference type="InterPro" id="IPR001806">
    <property type="entry name" value="Small_GTPase"/>
</dbReference>
<reference evidence="12" key="1">
    <citation type="submission" date="2023-06" db="EMBL/GenBank/DDBJ databases">
        <title>Male Hemibagrus guttatus genome.</title>
        <authorList>
            <person name="Bian C."/>
        </authorList>
    </citation>
    <scope>NUCLEOTIDE SEQUENCE</scope>
    <source>
        <strain evidence="12">Male_cb2023</strain>
        <tissue evidence="12">Muscle</tissue>
    </source>
</reference>
<feature type="region of interest" description="Disordered" evidence="10">
    <location>
        <begin position="421"/>
        <end position="456"/>
    </location>
</feature>
<evidence type="ECO:0000256" key="8">
    <source>
        <dbReference type="ARBA" id="ARBA00023289"/>
    </source>
</evidence>
<feature type="compositionally biased region" description="Polar residues" evidence="10">
    <location>
        <begin position="180"/>
        <end position="200"/>
    </location>
</feature>
<dbReference type="FunFam" id="3.40.50.300:FF:000407">
    <property type="entry name" value="Rho-related GTP-binding protein RhoE"/>
    <property type="match status" value="1"/>
</dbReference>
<dbReference type="PRINTS" id="PR00449">
    <property type="entry name" value="RASTRNSFRMNG"/>
</dbReference>
<dbReference type="InterPro" id="IPR027417">
    <property type="entry name" value="P-loop_NTPase"/>
</dbReference>
<dbReference type="GO" id="GO:0003723">
    <property type="term" value="F:RNA binding"/>
    <property type="evidence" value="ECO:0007669"/>
    <property type="project" value="UniProtKB-UniRule"/>
</dbReference>
<keyword evidence="3" id="KW-0488">Methylation</keyword>
<dbReference type="InterPro" id="IPR005225">
    <property type="entry name" value="Small_GTP-bd"/>
</dbReference>
<feature type="compositionally biased region" description="Basic and acidic residues" evidence="10">
    <location>
        <begin position="928"/>
        <end position="959"/>
    </location>
</feature>
<dbReference type="SUPFAM" id="SSF52540">
    <property type="entry name" value="P-loop containing nucleoside triphosphate hydrolases"/>
    <property type="match status" value="1"/>
</dbReference>
<keyword evidence="4" id="KW-0547">Nucleotide-binding</keyword>
<evidence type="ECO:0000256" key="9">
    <source>
        <dbReference type="PROSITE-ProRule" id="PRU00176"/>
    </source>
</evidence>
<keyword evidence="9" id="KW-0694">RNA-binding</keyword>
<dbReference type="GO" id="GO:0007264">
    <property type="term" value="P:small GTPase-mediated signal transduction"/>
    <property type="evidence" value="ECO:0007669"/>
    <property type="project" value="InterPro"/>
</dbReference>
<accession>A0AAE0QQF8</accession>
<dbReference type="InterPro" id="IPR000504">
    <property type="entry name" value="RRM_dom"/>
</dbReference>
<keyword evidence="8" id="KW-0636">Prenylation</keyword>
<dbReference type="InterPro" id="IPR012677">
    <property type="entry name" value="Nucleotide-bd_a/b_plait_sf"/>
</dbReference>
<feature type="compositionally biased region" description="Basic and acidic residues" evidence="10">
    <location>
        <begin position="446"/>
        <end position="456"/>
    </location>
</feature>
<protein>
    <recommendedName>
        <fullName evidence="11">RRM domain-containing protein</fullName>
    </recommendedName>
</protein>
<evidence type="ECO:0000256" key="1">
    <source>
        <dbReference type="ARBA" id="ARBA00004308"/>
    </source>
</evidence>
<dbReference type="InterPro" id="IPR039399">
    <property type="entry name" value="Deltex_C_sf"/>
</dbReference>
<comment type="subcellular location">
    <subcellularLocation>
        <location evidence="1">Endomembrane system</location>
    </subcellularLocation>
</comment>
<comment type="similarity">
    <text evidence="2">Belongs to the small GTPase superfamily. Rho family.</text>
</comment>
<dbReference type="CDD" id="cd16449">
    <property type="entry name" value="RING-HC"/>
    <property type="match status" value="1"/>
</dbReference>
<dbReference type="PANTHER" id="PTHR24072">
    <property type="entry name" value="RHO FAMILY GTPASE"/>
    <property type="match status" value="1"/>
</dbReference>
<dbReference type="Proteomes" id="UP001274896">
    <property type="component" value="Unassembled WGS sequence"/>
</dbReference>
<evidence type="ECO:0000256" key="7">
    <source>
        <dbReference type="ARBA" id="ARBA00023288"/>
    </source>
</evidence>
<evidence type="ECO:0000313" key="12">
    <source>
        <dbReference type="EMBL" id="KAK3529380.1"/>
    </source>
</evidence>
<gene>
    <name evidence="12" type="ORF">QTP70_029481</name>
</gene>
<feature type="compositionally biased region" description="Basic residues" evidence="10">
    <location>
        <begin position="1411"/>
        <end position="1421"/>
    </location>
</feature>
<dbReference type="PROSITE" id="PS51421">
    <property type="entry name" value="RAS"/>
    <property type="match status" value="1"/>
</dbReference>
<evidence type="ECO:0000256" key="5">
    <source>
        <dbReference type="ARBA" id="ARBA00023134"/>
    </source>
</evidence>
<feature type="compositionally biased region" description="Polar residues" evidence="10">
    <location>
        <begin position="894"/>
        <end position="911"/>
    </location>
</feature>
<evidence type="ECO:0000313" key="13">
    <source>
        <dbReference type="Proteomes" id="UP001274896"/>
    </source>
</evidence>
<evidence type="ECO:0000256" key="3">
    <source>
        <dbReference type="ARBA" id="ARBA00022481"/>
    </source>
</evidence>
<evidence type="ECO:0000256" key="10">
    <source>
        <dbReference type="SAM" id="MobiDB-lite"/>
    </source>
</evidence>
<proteinExistence type="inferred from homology"/>
<dbReference type="Gene3D" id="3.30.70.330">
    <property type="match status" value="1"/>
</dbReference>
<feature type="region of interest" description="Disordered" evidence="10">
    <location>
        <begin position="592"/>
        <end position="654"/>
    </location>
</feature>
<dbReference type="GO" id="GO:0003924">
    <property type="term" value="F:GTPase activity"/>
    <property type="evidence" value="ECO:0007669"/>
    <property type="project" value="InterPro"/>
</dbReference>
<dbReference type="SMART" id="SM00174">
    <property type="entry name" value="RHO"/>
    <property type="match status" value="1"/>
</dbReference>
<dbReference type="NCBIfam" id="TIGR00231">
    <property type="entry name" value="small_GTP"/>
    <property type="match status" value="1"/>
</dbReference>
<dbReference type="Pfam" id="PF00071">
    <property type="entry name" value="Ras"/>
    <property type="match status" value="1"/>
</dbReference>
<keyword evidence="13" id="KW-1185">Reference proteome</keyword>
<evidence type="ECO:0000256" key="6">
    <source>
        <dbReference type="ARBA" id="ARBA00023136"/>
    </source>
</evidence>
<dbReference type="SMART" id="SM00173">
    <property type="entry name" value="RAS"/>
    <property type="match status" value="1"/>
</dbReference>
<feature type="compositionally biased region" description="Polar residues" evidence="10">
    <location>
        <begin position="960"/>
        <end position="970"/>
    </location>
</feature>
<feature type="compositionally biased region" description="Polar residues" evidence="10">
    <location>
        <begin position="610"/>
        <end position="635"/>
    </location>
</feature>
<dbReference type="SMART" id="SM00175">
    <property type="entry name" value="RAB"/>
    <property type="match status" value="1"/>
</dbReference>
<dbReference type="GO" id="GO:0005525">
    <property type="term" value="F:GTP binding"/>
    <property type="evidence" value="ECO:0007669"/>
    <property type="project" value="UniProtKB-KW"/>
</dbReference>
<dbReference type="InterPro" id="IPR003578">
    <property type="entry name" value="Small_GTPase_Rho"/>
</dbReference>
<feature type="compositionally biased region" description="Basic and acidic residues" evidence="10">
    <location>
        <begin position="971"/>
        <end position="981"/>
    </location>
</feature>
<dbReference type="Gene3D" id="3.40.50.300">
    <property type="entry name" value="P-loop containing nucleotide triphosphate hydrolases"/>
    <property type="match status" value="1"/>
</dbReference>
<keyword evidence="7" id="KW-0449">Lipoprotein</keyword>
<dbReference type="PROSITE" id="PS50102">
    <property type="entry name" value="RRM"/>
    <property type="match status" value="1"/>
</dbReference>
<dbReference type="EMBL" id="JAUCMX010000012">
    <property type="protein sequence ID" value="KAK3529380.1"/>
    <property type="molecule type" value="Genomic_DNA"/>
</dbReference>
<evidence type="ECO:0000259" key="11">
    <source>
        <dbReference type="PROSITE" id="PS50102"/>
    </source>
</evidence>
<dbReference type="PROSITE" id="PS51419">
    <property type="entry name" value="RAB"/>
    <property type="match status" value="1"/>
</dbReference>
<feature type="region of interest" description="Disordered" evidence="10">
    <location>
        <begin position="533"/>
        <end position="556"/>
    </location>
</feature>
<sequence>MTQVGSQRMAGEARTIQVSGLPVDISENRLIDKLQIHFLRKKNGGGEISMVTVSKMMPGTAFITFEESEVASRLAQTGKHVLKVNDKSYDVTISLHCEEVDVDKVLLFMSVLVDPSKIPGGEHTLFSLSESFPGVQIAYDFDKHLYTLKGRYSEVQGLSSLLLGSLQKQDQSSGDKAQPKTASKKTYNSPPMESVSSQVGANKDTEIVKHSEDLGLDLESKSWKTDLPLPSAFSNQKSHTTENKWDSDIATLYEDFSLIVDSDIFRYLHQYSTEYQSILKQHRIGVLDVNCDDITTLYLKPKSALSPNDISSVIKAHEDLAHLYQQKESQLRKEHAYKHEIPKKELAHALESLRERLPMLMIHEDDRNVYMVGSKSDVSEAKQFITDMRGFGMKKEIHSEHLFVPSDSKCTFSKQGSAASHDLFMPKKDLQDTNQRGTARKNSSKKGHDSVEPKTFDIQIEKSTEDIFSFRRTEVSQEKKASNPEWMDSGSWLDKNKYTGSLFVSSKSSAPHSVLDRDEELFSKSDFISGEMVTDSETQIKPSKGNKTKQTETGKERKMAANFSREMYSGIKDLTSYRLEAPKIDEGVHVRERKITDSGQPQSLPLIKPSLNSNLDPNTLHGSASAQTRTSTMESQELKGDKMSKSKSTMTPACLSGDQVAKSFPVIPSGSTLKRSNSFSGRMKKDEAMQMAVDVSAGQKGISQNSETREIVAMDIVLSFRLWLYLRSVYNTEIENLTSDLQIKEKLDKEDITLCLRGVDSEKVGECHRGLKSLIVTAKMDFEARTLPLSKFGLSDSKDKIFMEQCMLLKQRYKTVKVLVMSTDIIILGPKSLCDEVEDTLAKVFHEGQNILENKLPSKPDSLHTSKAPEKLLGHQATISAKPHADIKKDLSKISDQSVARSSKKVTQVLSKQAKDTREQDNQSENQNKMKEEKLEQLDKKDPTLMQHDGRTMNIKNRETSSGSIITSGARQDKADGENNRDQTSTTAQSKERFVEQINPGISVDQIKDSQRSPGVSDPKNNIFPPHASGNQSLLSCYVCKKEHSTVKQAACGFNCCSECEEVHKNCRICRTSGIKGTMTVQESTITLAGFNRDTTLKMIYDIPDGIQGTHGLVCPQEDHPCPGEPFKGNRFEAFLPHNKTTKKLLPLLEKAFHKGLTFTVKVGSADDDGNREGRVVWGNIPHKTKTEGGASKNGYPDFNYIKRLEEASSESVCWLVMSLVMESRVSRRCKVVVVGDSRCGKTALLHVFAKDSYPESYVPTVFENYTASFEIDKRRIELNMWDTSGSTYYDNVRPLAYPDSDAVLICFDISRPETLDNVLKKWQAETQEYCPNAKVVLVGCKLDMRTDLNTLRELSKLRLIPVTHEQGTSLARQIGAAAYAECTSKNSEDSVRDVFHIATVTSVGYDTQRLKRSGSRRGLKRASQNPQRSEILERRKDRAKSCTLM</sequence>
<comment type="caution">
    <text evidence="12">The sequence shown here is derived from an EMBL/GenBank/DDBJ whole genome shotgun (WGS) entry which is preliminary data.</text>
</comment>
<dbReference type="InterPro" id="IPR039396">
    <property type="entry name" value="Deltex_C"/>
</dbReference>
<feature type="region of interest" description="Disordered" evidence="10">
    <location>
        <begin position="1410"/>
        <end position="1446"/>
    </location>
</feature>
<feature type="region of interest" description="Disordered" evidence="10">
    <location>
        <begin position="893"/>
        <end position="1027"/>
    </location>
</feature>
<dbReference type="Pfam" id="PF23222">
    <property type="entry name" value="RRM_PARP14_1"/>
    <property type="match status" value="1"/>
</dbReference>
<feature type="region of interest" description="Disordered" evidence="10">
    <location>
        <begin position="169"/>
        <end position="203"/>
    </location>
</feature>